<dbReference type="Gene3D" id="1.20.1270.390">
    <property type="match status" value="1"/>
</dbReference>
<dbReference type="EMBL" id="POUK01000009">
    <property type="protein sequence ID" value="PNF74994.1"/>
    <property type="molecule type" value="Genomic_DNA"/>
</dbReference>
<evidence type="ECO:0000256" key="1">
    <source>
        <dbReference type="SAM" id="MobiDB-lite"/>
    </source>
</evidence>
<feature type="region of interest" description="Disordered" evidence="1">
    <location>
        <begin position="107"/>
        <end position="130"/>
    </location>
</feature>
<feature type="compositionally biased region" description="Basic and acidic residues" evidence="1">
    <location>
        <begin position="120"/>
        <end position="130"/>
    </location>
</feature>
<keyword evidence="5" id="KW-1185">Reference proteome</keyword>
<reference evidence="4 5" key="1">
    <citation type="submission" date="2018-01" db="EMBL/GenBank/DDBJ databases">
        <title>Denitrification phenotypes of diverse strains of Pseudomonas stutzeri.</title>
        <authorList>
            <person name="Milligan D.A."/>
            <person name="Bergaust L."/>
            <person name="Bakken L.R."/>
            <person name="Frostegard A."/>
        </authorList>
    </citation>
    <scope>NUCLEOTIDE SEQUENCE [LARGE SCALE GENOMIC DNA]</scope>
    <source>
        <strain evidence="4 5">DSM 50238</strain>
    </source>
</reference>
<sequence>MKTETSMPASRIHLPKLAAVALGSLLLTACAGNPPKEQFAVTESAVRSAVSAGGPEYAAVEMRAAQEKWKEAELAMQKEDFERARILAEQAEWDARVAERKAEAAKAQKAVEDAEQGINELREEGMRNVQ</sequence>
<dbReference type="InterPro" id="IPR025511">
    <property type="entry name" value="DUF4398"/>
</dbReference>
<dbReference type="RefSeq" id="WP_037020793.1">
    <property type="nucleotide sequence ID" value="NZ_CP065721.1"/>
</dbReference>
<feature type="domain" description="DUF4398" evidence="3">
    <location>
        <begin position="38"/>
        <end position="114"/>
    </location>
</feature>
<proteinExistence type="predicted"/>
<evidence type="ECO:0000256" key="2">
    <source>
        <dbReference type="SAM" id="SignalP"/>
    </source>
</evidence>
<dbReference type="Proteomes" id="UP000235881">
    <property type="component" value="Unassembled WGS sequence"/>
</dbReference>
<dbReference type="Pfam" id="PF14346">
    <property type="entry name" value="DUF4398"/>
    <property type="match status" value="1"/>
</dbReference>
<evidence type="ECO:0000313" key="4">
    <source>
        <dbReference type="EMBL" id="PNF74994.1"/>
    </source>
</evidence>
<evidence type="ECO:0000313" key="5">
    <source>
        <dbReference type="Proteomes" id="UP000235881"/>
    </source>
</evidence>
<feature type="signal peptide" evidence="2">
    <location>
        <begin position="1"/>
        <end position="31"/>
    </location>
</feature>
<dbReference type="AlphaFoldDB" id="A0A8E2QAH0"/>
<protein>
    <submittedName>
        <fullName evidence="4">DUF4398 domain-containing protein</fullName>
    </submittedName>
</protein>
<accession>A0A8E2QAH0</accession>
<organism evidence="4 5">
    <name type="scientific">Stutzerimonas degradans</name>
    <dbReference type="NCBI Taxonomy" id="2968968"/>
    <lineage>
        <taxon>Bacteria</taxon>
        <taxon>Pseudomonadati</taxon>
        <taxon>Pseudomonadota</taxon>
        <taxon>Gammaproteobacteria</taxon>
        <taxon>Pseudomonadales</taxon>
        <taxon>Pseudomonadaceae</taxon>
        <taxon>Stutzerimonas</taxon>
    </lineage>
</organism>
<comment type="caution">
    <text evidence="4">The sequence shown here is derived from an EMBL/GenBank/DDBJ whole genome shotgun (WGS) entry which is preliminary data.</text>
</comment>
<gene>
    <name evidence="4" type="ORF">CXK95_18725</name>
</gene>
<evidence type="ECO:0000259" key="3">
    <source>
        <dbReference type="Pfam" id="PF14346"/>
    </source>
</evidence>
<keyword evidence="2" id="KW-0732">Signal</keyword>
<feature type="chain" id="PRO_5034754475" evidence="2">
    <location>
        <begin position="32"/>
        <end position="130"/>
    </location>
</feature>
<name>A0A8E2QAH0_9GAMM</name>
<dbReference type="PROSITE" id="PS51257">
    <property type="entry name" value="PROKAR_LIPOPROTEIN"/>
    <property type="match status" value="1"/>
</dbReference>